<sequence>MRRKAREASHCINLSQYLDTQEPFKGFLPMQELHEVFIPVSSQDTLDSAQEMNQSPFSPTEDLPYPLIALFNPRLIKYPSSLTADQNQVPSRPFWTFCINPPVLLKSRSPP</sequence>
<keyword evidence="2" id="KW-1185">Reference proteome</keyword>
<proteinExistence type="predicted"/>
<organism evidence="1 2">
    <name type="scientific">Bagarius yarrelli</name>
    <name type="common">Goonch</name>
    <name type="synonym">Bagrus yarrelli</name>
    <dbReference type="NCBI Taxonomy" id="175774"/>
    <lineage>
        <taxon>Eukaryota</taxon>
        <taxon>Metazoa</taxon>
        <taxon>Chordata</taxon>
        <taxon>Craniata</taxon>
        <taxon>Vertebrata</taxon>
        <taxon>Euteleostomi</taxon>
        <taxon>Actinopterygii</taxon>
        <taxon>Neopterygii</taxon>
        <taxon>Teleostei</taxon>
        <taxon>Ostariophysi</taxon>
        <taxon>Siluriformes</taxon>
        <taxon>Sisoridae</taxon>
        <taxon>Sisorinae</taxon>
        <taxon>Bagarius</taxon>
    </lineage>
</organism>
<name>A0A556VWU9_BAGYA</name>
<evidence type="ECO:0000313" key="1">
    <source>
        <dbReference type="EMBL" id="TUK42443.1"/>
    </source>
</evidence>
<accession>A0A556VWU9</accession>
<dbReference type="Proteomes" id="UP000319801">
    <property type="component" value="Unassembled WGS sequence"/>
</dbReference>
<evidence type="ECO:0000313" key="2">
    <source>
        <dbReference type="Proteomes" id="UP000319801"/>
    </source>
</evidence>
<reference evidence="1 2" key="1">
    <citation type="journal article" date="2019" name="Genome Biol. Evol.">
        <title>Whole-Genome Sequencing of the Giant Devil Catfish, Bagarius yarrelli.</title>
        <authorList>
            <person name="Jiang W."/>
            <person name="Lv Y."/>
            <person name="Cheng L."/>
            <person name="Yang K."/>
            <person name="Chao B."/>
            <person name="Wang X."/>
            <person name="Li Y."/>
            <person name="Pan X."/>
            <person name="You X."/>
            <person name="Zhang Y."/>
            <person name="Yang J."/>
            <person name="Li J."/>
            <person name="Zhang X."/>
            <person name="Liu S."/>
            <person name="Sun C."/>
            <person name="Yang J."/>
            <person name="Shi Q."/>
        </authorList>
    </citation>
    <scope>NUCLEOTIDE SEQUENCE [LARGE SCALE GENOMIC DNA]</scope>
    <source>
        <strain evidence="1">JWS20170419001</strain>
        <tissue evidence="1">Muscle</tissue>
    </source>
</reference>
<dbReference type="EMBL" id="VCAZ01000386">
    <property type="protein sequence ID" value="TUK42443.1"/>
    <property type="molecule type" value="Genomic_DNA"/>
</dbReference>
<gene>
    <name evidence="1" type="ORF">Baya_16789</name>
</gene>
<comment type="caution">
    <text evidence="1">The sequence shown here is derived from an EMBL/GenBank/DDBJ whole genome shotgun (WGS) entry which is preliminary data.</text>
</comment>
<protein>
    <submittedName>
        <fullName evidence="1">Uncharacterized protein</fullName>
    </submittedName>
</protein>
<dbReference type="AlphaFoldDB" id="A0A556VWU9"/>